<protein>
    <submittedName>
        <fullName evidence="2">Uncharacterized protein</fullName>
    </submittedName>
</protein>
<reference evidence="2 3" key="1">
    <citation type="journal article" date="2012" name="J. Bacteriol.">
        <title>Genome of Bacillus macauensis ZFHKF-1, a Long-Chain-Forming Bacterium.</title>
        <authorList>
            <person name="Cai L."/>
            <person name="Zhang T."/>
        </authorList>
    </citation>
    <scope>NUCLEOTIDE SEQUENCE [LARGE SCALE GENOMIC DNA]</scope>
    <source>
        <strain evidence="2 3">ZFHKF-1</strain>
    </source>
</reference>
<feature type="transmembrane region" description="Helical" evidence="1">
    <location>
        <begin position="50"/>
        <end position="74"/>
    </location>
</feature>
<dbReference type="RefSeq" id="WP_007201911.1">
    <property type="nucleotide sequence ID" value="NZ_AKKV01000024.1"/>
</dbReference>
<evidence type="ECO:0000256" key="1">
    <source>
        <dbReference type="SAM" id="Phobius"/>
    </source>
</evidence>
<keyword evidence="1" id="KW-1133">Transmembrane helix</keyword>
<proteinExistence type="predicted"/>
<name>I8AKA8_9BACL</name>
<dbReference type="AlphaFoldDB" id="I8AKA8"/>
<keyword evidence="1" id="KW-0472">Membrane</keyword>
<feature type="transmembrane region" description="Helical" evidence="1">
    <location>
        <begin position="27"/>
        <end position="44"/>
    </location>
</feature>
<feature type="transmembrane region" description="Helical" evidence="1">
    <location>
        <begin position="86"/>
        <end position="110"/>
    </location>
</feature>
<organism evidence="2 3">
    <name type="scientific">Fictibacillus macauensis ZFHKF-1</name>
    <dbReference type="NCBI Taxonomy" id="1196324"/>
    <lineage>
        <taxon>Bacteria</taxon>
        <taxon>Bacillati</taxon>
        <taxon>Bacillota</taxon>
        <taxon>Bacilli</taxon>
        <taxon>Bacillales</taxon>
        <taxon>Fictibacillaceae</taxon>
        <taxon>Fictibacillus</taxon>
    </lineage>
</organism>
<dbReference type="Proteomes" id="UP000004080">
    <property type="component" value="Unassembled WGS sequence"/>
</dbReference>
<dbReference type="OrthoDB" id="2678099at2"/>
<keyword evidence="3" id="KW-1185">Reference proteome</keyword>
<feature type="transmembrane region" description="Helical" evidence="1">
    <location>
        <begin position="192"/>
        <end position="217"/>
    </location>
</feature>
<comment type="caution">
    <text evidence="2">The sequence shown here is derived from an EMBL/GenBank/DDBJ whole genome shotgun (WGS) entry which is preliminary data.</text>
</comment>
<accession>I8AKA8</accession>
<dbReference type="STRING" id="1196324.A374_09089"/>
<gene>
    <name evidence="2" type="ORF">A374_09089</name>
</gene>
<evidence type="ECO:0000313" key="2">
    <source>
        <dbReference type="EMBL" id="EIT85979.1"/>
    </source>
</evidence>
<keyword evidence="1" id="KW-0812">Transmembrane</keyword>
<sequence>MSNNYNEIDLEYLKKVARGRLHPRRVVYYYLFTSLFGFFGFLSSAELSGLFWECLFYIEMGALVFQVVSGILFLCTPLKFKLQKLLHIFCITYLVKMAIDAYIVLFVFTAEKNTSFIFLVLDLISLVGGIVFIIYCVKRAWRQVGQGAFKIDGPGLYDYKPNDKLTKIAQIGGGAVLLVGIFSRHASESNNIYIYSLWLFGLLLLMSVVPVFVGLAMPESILLLYCKSRFPSFLVTSKDPMLPIDPSYWEEEDSKDEHL</sequence>
<evidence type="ECO:0000313" key="3">
    <source>
        <dbReference type="Proteomes" id="UP000004080"/>
    </source>
</evidence>
<feature type="transmembrane region" description="Helical" evidence="1">
    <location>
        <begin position="116"/>
        <end position="137"/>
    </location>
</feature>
<dbReference type="PATRIC" id="fig|1196324.3.peg.1861"/>
<dbReference type="EMBL" id="AKKV01000024">
    <property type="protein sequence ID" value="EIT85979.1"/>
    <property type="molecule type" value="Genomic_DNA"/>
</dbReference>